<evidence type="ECO:0000313" key="1">
    <source>
        <dbReference type="EMBL" id="RAH75405.1"/>
    </source>
</evidence>
<dbReference type="EMBL" id="KZ824933">
    <property type="protein sequence ID" value="RAH75405.1"/>
    <property type="molecule type" value="Genomic_DNA"/>
</dbReference>
<sequence>MPDINNALAAMQKAMVTAGEHAEGLSTLQRLRECLRECLRGTDRRRMFLGIGAAGLTILTGANFWFNYRTSFFEAAGVTNSCLVSLNLALINFVCSGLDEECFAGKAGRVEVKEWA</sequence>
<evidence type="ECO:0000313" key="2">
    <source>
        <dbReference type="Proteomes" id="UP000249661"/>
    </source>
</evidence>
<dbReference type="Proteomes" id="UP000249661">
    <property type="component" value="Unassembled WGS sequence"/>
</dbReference>
<gene>
    <name evidence="1" type="ORF">BO66DRAFT_433480</name>
</gene>
<name>A0ACD1HP97_9EURO</name>
<protein>
    <submittedName>
        <fullName evidence="1">Uncharacterized protein</fullName>
    </submittedName>
</protein>
<keyword evidence="2" id="KW-1185">Reference proteome</keyword>
<proteinExistence type="predicted"/>
<organism evidence="1 2">
    <name type="scientific">Aspergillus aculeatinus CBS 121060</name>
    <dbReference type="NCBI Taxonomy" id="1448322"/>
    <lineage>
        <taxon>Eukaryota</taxon>
        <taxon>Fungi</taxon>
        <taxon>Dikarya</taxon>
        <taxon>Ascomycota</taxon>
        <taxon>Pezizomycotina</taxon>
        <taxon>Eurotiomycetes</taxon>
        <taxon>Eurotiomycetidae</taxon>
        <taxon>Eurotiales</taxon>
        <taxon>Aspergillaceae</taxon>
        <taxon>Aspergillus</taxon>
        <taxon>Aspergillus subgen. Circumdati</taxon>
    </lineage>
</organism>
<accession>A0ACD1HP97</accession>
<reference evidence="1" key="1">
    <citation type="submission" date="2018-02" db="EMBL/GenBank/DDBJ databases">
        <title>The genomes of Aspergillus section Nigri reveals drivers in fungal speciation.</title>
        <authorList>
            <consortium name="DOE Joint Genome Institute"/>
            <person name="Vesth T.C."/>
            <person name="Nybo J."/>
            <person name="Theobald S."/>
            <person name="Brandl J."/>
            <person name="Frisvad J.C."/>
            <person name="Nielsen K.F."/>
            <person name="Lyhne E.K."/>
            <person name="Kogle M.E."/>
            <person name="Kuo A."/>
            <person name="Riley R."/>
            <person name="Clum A."/>
            <person name="Nolan M."/>
            <person name="Lipzen A."/>
            <person name="Salamov A."/>
            <person name="Henrissat B."/>
            <person name="Wiebenga A."/>
            <person name="De vries R.P."/>
            <person name="Grigoriev I.V."/>
            <person name="Mortensen U.H."/>
            <person name="Andersen M.R."/>
            <person name="Baker S.E."/>
        </authorList>
    </citation>
    <scope>NUCLEOTIDE SEQUENCE</scope>
    <source>
        <strain evidence="1">CBS 121060</strain>
    </source>
</reference>